<evidence type="ECO:0000313" key="7">
    <source>
        <dbReference type="Proteomes" id="UP000441102"/>
    </source>
</evidence>
<dbReference type="InterPro" id="IPR012318">
    <property type="entry name" value="HTH_CRP"/>
</dbReference>
<name>A0A6I0DQX6_BRUAN</name>
<dbReference type="SUPFAM" id="SSF46785">
    <property type="entry name" value="Winged helix' DNA-binding domain"/>
    <property type="match status" value="1"/>
</dbReference>
<dbReference type="EMBL" id="WBWX01000004">
    <property type="protein sequence ID" value="KAB2797283.1"/>
    <property type="molecule type" value="Genomic_DNA"/>
</dbReference>
<dbReference type="InterPro" id="IPR014710">
    <property type="entry name" value="RmlC-like_jellyroll"/>
</dbReference>
<comment type="caution">
    <text evidence="6">The sequence shown here is derived from an EMBL/GenBank/DDBJ whole genome shotgun (WGS) entry which is preliminary data.</text>
</comment>
<keyword evidence="3" id="KW-0804">Transcription</keyword>
<dbReference type="PRINTS" id="PR00034">
    <property type="entry name" value="HTHCRP"/>
</dbReference>
<sequence>MSITQFASLSPGSTGVTGNHAFQMNGVPAGSSTQKYLPAGYEIYAQGEKCDALYKVAFGGVRIFRLLADGRRQISAFCLSGEIFGFESGETHHFFAETLCHSAVSCWPINTSSRTMDAELLPMAIQGLVRAQEHLLVLGRQDATQRIAAFFLEMAERQGDLEIVELPMSRNDIADYLGLSLETVSRTFSRLKCNGVIRLFSLRCVKLVNRKHLEKLAS</sequence>
<dbReference type="InterPro" id="IPR018490">
    <property type="entry name" value="cNMP-bd_dom_sf"/>
</dbReference>
<reference evidence="6 7" key="1">
    <citation type="submission" date="2019-09" db="EMBL/GenBank/DDBJ databases">
        <title>Taxonomic organization of the family Brucellaceae based on a phylogenomic approach.</title>
        <authorList>
            <person name="Leclercq S."/>
            <person name="Cloeckaert A."/>
            <person name="Zygmunt M.S."/>
        </authorList>
    </citation>
    <scope>NUCLEOTIDE SEQUENCE [LARGE SCALE GENOMIC DNA]</scope>
    <source>
        <strain evidence="6 7">CCUG 34461</strain>
    </source>
</reference>
<dbReference type="InterPro" id="IPR050397">
    <property type="entry name" value="Env_Response_Regulators"/>
</dbReference>
<dbReference type="PANTHER" id="PTHR24567:SF75">
    <property type="entry name" value="FUMARATE AND NITRATE REDUCTION REGULATORY PROTEIN"/>
    <property type="match status" value="1"/>
</dbReference>
<dbReference type="SMART" id="SM00419">
    <property type="entry name" value="HTH_CRP"/>
    <property type="match status" value="1"/>
</dbReference>
<dbReference type="Gene3D" id="1.10.10.10">
    <property type="entry name" value="Winged helix-like DNA-binding domain superfamily/Winged helix DNA-binding domain"/>
    <property type="match status" value="1"/>
</dbReference>
<dbReference type="InterPro" id="IPR018335">
    <property type="entry name" value="Tscrpt_reg_HTH_Crp-type_CS"/>
</dbReference>
<dbReference type="CDD" id="cd00092">
    <property type="entry name" value="HTH_CRP"/>
    <property type="match status" value="1"/>
</dbReference>
<feature type="domain" description="Cyclic nucleotide-binding" evidence="4">
    <location>
        <begin position="36"/>
        <end position="85"/>
    </location>
</feature>
<proteinExistence type="predicted"/>
<dbReference type="GO" id="GO:0005829">
    <property type="term" value="C:cytosol"/>
    <property type="evidence" value="ECO:0007669"/>
    <property type="project" value="TreeGrafter"/>
</dbReference>
<dbReference type="Proteomes" id="UP000441102">
    <property type="component" value="Unassembled WGS sequence"/>
</dbReference>
<dbReference type="PROSITE" id="PS50042">
    <property type="entry name" value="CNMP_BINDING_3"/>
    <property type="match status" value="1"/>
</dbReference>
<dbReference type="RefSeq" id="WP_151576641.1">
    <property type="nucleotide sequence ID" value="NZ_WBWX01000004.1"/>
</dbReference>
<evidence type="ECO:0000259" key="4">
    <source>
        <dbReference type="PROSITE" id="PS50042"/>
    </source>
</evidence>
<keyword evidence="2" id="KW-0238">DNA-binding</keyword>
<evidence type="ECO:0000256" key="3">
    <source>
        <dbReference type="ARBA" id="ARBA00023163"/>
    </source>
</evidence>
<dbReference type="Pfam" id="PF13545">
    <property type="entry name" value="HTH_Crp_2"/>
    <property type="match status" value="1"/>
</dbReference>
<dbReference type="PROSITE" id="PS00042">
    <property type="entry name" value="HTH_CRP_1"/>
    <property type="match status" value="1"/>
</dbReference>
<gene>
    <name evidence="6" type="ORF">F9L06_13160</name>
</gene>
<keyword evidence="1" id="KW-0805">Transcription regulation</keyword>
<evidence type="ECO:0000256" key="1">
    <source>
        <dbReference type="ARBA" id="ARBA00023015"/>
    </source>
</evidence>
<evidence type="ECO:0000313" key="6">
    <source>
        <dbReference type="EMBL" id="KAB2797283.1"/>
    </source>
</evidence>
<accession>A0A6I0DQX6</accession>
<evidence type="ECO:0000256" key="2">
    <source>
        <dbReference type="ARBA" id="ARBA00023125"/>
    </source>
</evidence>
<feature type="domain" description="HTH crp-type" evidence="5">
    <location>
        <begin position="141"/>
        <end position="211"/>
    </location>
</feature>
<organism evidence="6 7">
    <name type="scientific">Brucella anthropi</name>
    <name type="common">Ochrobactrum anthropi</name>
    <dbReference type="NCBI Taxonomy" id="529"/>
    <lineage>
        <taxon>Bacteria</taxon>
        <taxon>Pseudomonadati</taxon>
        <taxon>Pseudomonadota</taxon>
        <taxon>Alphaproteobacteria</taxon>
        <taxon>Hyphomicrobiales</taxon>
        <taxon>Brucellaceae</taxon>
        <taxon>Brucella/Ochrobactrum group</taxon>
        <taxon>Brucella</taxon>
    </lineage>
</organism>
<dbReference type="InterPro" id="IPR000595">
    <property type="entry name" value="cNMP-bd_dom"/>
</dbReference>
<protein>
    <submittedName>
        <fullName evidence="6">Helix-turn-helix domain-containing protein</fullName>
    </submittedName>
</protein>
<dbReference type="Pfam" id="PF00027">
    <property type="entry name" value="cNMP_binding"/>
    <property type="match status" value="1"/>
</dbReference>
<dbReference type="PANTHER" id="PTHR24567">
    <property type="entry name" value="CRP FAMILY TRANSCRIPTIONAL REGULATORY PROTEIN"/>
    <property type="match status" value="1"/>
</dbReference>
<dbReference type="Gene3D" id="2.60.120.10">
    <property type="entry name" value="Jelly Rolls"/>
    <property type="match status" value="1"/>
</dbReference>
<dbReference type="InterPro" id="IPR036388">
    <property type="entry name" value="WH-like_DNA-bd_sf"/>
</dbReference>
<dbReference type="AlphaFoldDB" id="A0A6I0DQX6"/>
<dbReference type="GO" id="GO:0003677">
    <property type="term" value="F:DNA binding"/>
    <property type="evidence" value="ECO:0007669"/>
    <property type="project" value="UniProtKB-KW"/>
</dbReference>
<dbReference type="GO" id="GO:0003700">
    <property type="term" value="F:DNA-binding transcription factor activity"/>
    <property type="evidence" value="ECO:0007669"/>
    <property type="project" value="InterPro"/>
</dbReference>
<dbReference type="SUPFAM" id="SSF51206">
    <property type="entry name" value="cAMP-binding domain-like"/>
    <property type="match status" value="1"/>
</dbReference>
<dbReference type="InterPro" id="IPR036390">
    <property type="entry name" value="WH_DNA-bd_sf"/>
</dbReference>
<dbReference type="CDD" id="cd00038">
    <property type="entry name" value="CAP_ED"/>
    <property type="match status" value="1"/>
</dbReference>
<evidence type="ECO:0000259" key="5">
    <source>
        <dbReference type="PROSITE" id="PS51063"/>
    </source>
</evidence>
<dbReference type="PROSITE" id="PS51063">
    <property type="entry name" value="HTH_CRP_2"/>
    <property type="match status" value="1"/>
</dbReference>